<dbReference type="AlphaFoldDB" id="A0A1F5N101"/>
<accession>A0A1F5N101</accession>
<dbReference type="InterPro" id="IPR035093">
    <property type="entry name" value="RelE/ParE_toxin_dom_sf"/>
</dbReference>
<gene>
    <name evidence="1" type="ORF">A2617_01420</name>
</gene>
<evidence type="ECO:0000313" key="1">
    <source>
        <dbReference type="EMBL" id="OGE71170.1"/>
    </source>
</evidence>
<dbReference type="Gene3D" id="3.30.2310.20">
    <property type="entry name" value="RelE-like"/>
    <property type="match status" value="1"/>
</dbReference>
<name>A0A1F5N101_9BACT</name>
<proteinExistence type="predicted"/>
<comment type="caution">
    <text evidence="1">The sequence shown here is derived from an EMBL/GenBank/DDBJ whole genome shotgun (WGS) entry which is preliminary data.</text>
</comment>
<evidence type="ECO:0000313" key="2">
    <source>
        <dbReference type="Proteomes" id="UP000177135"/>
    </source>
</evidence>
<protein>
    <recommendedName>
        <fullName evidence="3">Addiction module toxin RelE</fullName>
    </recommendedName>
</protein>
<evidence type="ECO:0008006" key="3">
    <source>
        <dbReference type="Google" id="ProtNLM"/>
    </source>
</evidence>
<dbReference type="EMBL" id="MFEC01000018">
    <property type="protein sequence ID" value="OGE71170.1"/>
    <property type="molecule type" value="Genomic_DNA"/>
</dbReference>
<sequence length="93" mass="11251">MVKIKRRGDFSDMLKELTIQDGDLEKIMNERIKWFQNNPQDTRLDNHILKRSMVGKWAFSITDDIRIVYEWLNKNTVRFLAIGGHNRVYRRKK</sequence>
<reference evidence="1 2" key="1">
    <citation type="journal article" date="2016" name="Nat. Commun.">
        <title>Thousands of microbial genomes shed light on interconnected biogeochemical processes in an aquifer system.</title>
        <authorList>
            <person name="Anantharaman K."/>
            <person name="Brown C.T."/>
            <person name="Hug L.A."/>
            <person name="Sharon I."/>
            <person name="Castelle C.J."/>
            <person name="Probst A.J."/>
            <person name="Thomas B.C."/>
            <person name="Singh A."/>
            <person name="Wilkins M.J."/>
            <person name="Karaoz U."/>
            <person name="Brodie E.L."/>
            <person name="Williams K.H."/>
            <person name="Hubbard S.S."/>
            <person name="Banfield J.F."/>
        </authorList>
    </citation>
    <scope>NUCLEOTIDE SEQUENCE [LARGE SCALE GENOMIC DNA]</scope>
</reference>
<dbReference type="SUPFAM" id="SSF143011">
    <property type="entry name" value="RelE-like"/>
    <property type="match status" value="1"/>
</dbReference>
<dbReference type="Proteomes" id="UP000177135">
    <property type="component" value="Unassembled WGS sequence"/>
</dbReference>
<organism evidence="1 2">
    <name type="scientific">Candidatus Daviesbacteria bacterium RIFOXYD1_FULL_41_10</name>
    <dbReference type="NCBI Taxonomy" id="1797801"/>
    <lineage>
        <taxon>Bacteria</taxon>
        <taxon>Candidatus Daviesiibacteriota</taxon>
    </lineage>
</organism>